<keyword evidence="12" id="KW-1185">Reference proteome</keyword>
<dbReference type="InterPro" id="IPR045584">
    <property type="entry name" value="Pilin-like"/>
</dbReference>
<evidence type="ECO:0000256" key="1">
    <source>
        <dbReference type="ARBA" id="ARBA00004377"/>
    </source>
</evidence>
<name>A0ABS2DBP9_9SPHN</name>
<evidence type="ECO:0000256" key="3">
    <source>
        <dbReference type="ARBA" id="ARBA00022475"/>
    </source>
</evidence>
<comment type="subcellular location">
    <subcellularLocation>
        <location evidence="1 9">Cell inner membrane</location>
        <topology evidence="1 9">Single-pass membrane protein</topology>
    </subcellularLocation>
</comment>
<accession>A0ABS2DBP9</accession>
<dbReference type="RefSeq" id="WP_204200461.1">
    <property type="nucleotide sequence ID" value="NZ_JAFEMC010000007.1"/>
</dbReference>
<dbReference type="Proteomes" id="UP000763641">
    <property type="component" value="Unassembled WGS sequence"/>
</dbReference>
<dbReference type="SUPFAM" id="SSF54523">
    <property type="entry name" value="Pili subunits"/>
    <property type="match status" value="1"/>
</dbReference>
<keyword evidence="3" id="KW-1003">Cell membrane</keyword>
<comment type="function">
    <text evidence="9">Component of the type II secretion system required for the energy-dependent secretion of extracellular factors such as proteases and toxins from the periplasm.</text>
</comment>
<comment type="caution">
    <text evidence="11">The sequence shown here is derived from an EMBL/GenBank/DDBJ whole genome shotgun (WGS) entry which is preliminary data.</text>
</comment>
<dbReference type="PROSITE" id="PS00409">
    <property type="entry name" value="PROKAR_NTER_METHYL"/>
    <property type="match status" value="1"/>
</dbReference>
<gene>
    <name evidence="11" type="primary">gspI</name>
    <name evidence="11" type="ORF">ILT43_18450</name>
</gene>
<evidence type="ECO:0000256" key="4">
    <source>
        <dbReference type="ARBA" id="ARBA00022481"/>
    </source>
</evidence>
<feature type="domain" description="Type II secretion system protein GspI C-terminal" evidence="10">
    <location>
        <begin position="45"/>
        <end position="115"/>
    </location>
</feature>
<reference evidence="11 12" key="1">
    <citation type="submission" date="2020-12" db="EMBL/GenBank/DDBJ databases">
        <title>Sphingomonas sp.</title>
        <authorList>
            <person name="Kim M.K."/>
        </authorList>
    </citation>
    <scope>NUCLEOTIDE SEQUENCE [LARGE SCALE GENOMIC DNA]</scope>
    <source>
        <strain evidence="11 12">BT552</strain>
    </source>
</reference>
<sequence>MPSNRREQGFTLIEIMVALAVFSLAVLALVRLEGATVRGASIIDEDVAAELVARNVALDALTEAEAPVPGRTSGAETNGGRAWRWTRQVSSVGDARVVRIDVAVANRRGQVVGRVTMIRPPNVPVLTT</sequence>
<protein>
    <recommendedName>
        <fullName evidence="9">Type II secretion system protein I</fullName>
        <shortName evidence="9">T2SS minor pseudopilin I</shortName>
    </recommendedName>
</protein>
<evidence type="ECO:0000256" key="5">
    <source>
        <dbReference type="ARBA" id="ARBA00022519"/>
    </source>
</evidence>
<dbReference type="PANTHER" id="PTHR38779:SF2">
    <property type="entry name" value="TYPE II SECRETION SYSTEM PROTEIN I-RELATED"/>
    <property type="match status" value="1"/>
</dbReference>
<comment type="subunit">
    <text evidence="9">Type II secretion is composed of four main components: the outer membrane complex, the inner membrane complex, the cytoplasmic secretion ATPase and the periplasm-spanning pseudopilus.</text>
</comment>
<keyword evidence="4 9" id="KW-0488">Methylation</keyword>
<feature type="transmembrane region" description="Helical" evidence="9">
    <location>
        <begin position="12"/>
        <end position="32"/>
    </location>
</feature>
<keyword evidence="8 9" id="KW-0472">Membrane</keyword>
<dbReference type="InterPro" id="IPR010052">
    <property type="entry name" value="T2SS_protein-GspI"/>
</dbReference>
<comment type="PTM">
    <text evidence="9">Cleaved by prepilin peptidase.</text>
</comment>
<dbReference type="InterPro" id="IPR012902">
    <property type="entry name" value="N_methyl_site"/>
</dbReference>
<evidence type="ECO:0000256" key="9">
    <source>
        <dbReference type="RuleBase" id="RU368030"/>
    </source>
</evidence>
<evidence type="ECO:0000256" key="2">
    <source>
        <dbReference type="ARBA" id="ARBA00008358"/>
    </source>
</evidence>
<evidence type="ECO:0000256" key="8">
    <source>
        <dbReference type="ARBA" id="ARBA00023136"/>
    </source>
</evidence>
<evidence type="ECO:0000256" key="6">
    <source>
        <dbReference type="ARBA" id="ARBA00022692"/>
    </source>
</evidence>
<evidence type="ECO:0000313" key="11">
    <source>
        <dbReference type="EMBL" id="MBM6578367.1"/>
    </source>
</evidence>
<organism evidence="11 12">
    <name type="scientific">Sphingomonas longa</name>
    <dbReference type="NCBI Taxonomy" id="2778730"/>
    <lineage>
        <taxon>Bacteria</taxon>
        <taxon>Pseudomonadati</taxon>
        <taxon>Pseudomonadota</taxon>
        <taxon>Alphaproteobacteria</taxon>
        <taxon>Sphingomonadales</taxon>
        <taxon>Sphingomonadaceae</taxon>
        <taxon>Sphingomonas</taxon>
    </lineage>
</organism>
<dbReference type="PANTHER" id="PTHR38779">
    <property type="entry name" value="TYPE II SECRETION SYSTEM PROTEIN I-RELATED"/>
    <property type="match status" value="1"/>
</dbReference>
<dbReference type="NCBIfam" id="TIGR02532">
    <property type="entry name" value="IV_pilin_GFxxxE"/>
    <property type="match status" value="1"/>
</dbReference>
<keyword evidence="7 9" id="KW-1133">Transmembrane helix</keyword>
<dbReference type="NCBIfam" id="TIGR01707">
    <property type="entry name" value="gspI"/>
    <property type="match status" value="1"/>
</dbReference>
<keyword evidence="5 9" id="KW-0997">Cell inner membrane</keyword>
<evidence type="ECO:0000259" key="10">
    <source>
        <dbReference type="Pfam" id="PF02501"/>
    </source>
</evidence>
<evidence type="ECO:0000313" key="12">
    <source>
        <dbReference type="Proteomes" id="UP000763641"/>
    </source>
</evidence>
<proteinExistence type="inferred from homology"/>
<keyword evidence="6 9" id="KW-0812">Transmembrane</keyword>
<dbReference type="EMBL" id="JAFEMC010000007">
    <property type="protein sequence ID" value="MBM6578367.1"/>
    <property type="molecule type" value="Genomic_DNA"/>
</dbReference>
<dbReference type="Gene3D" id="3.30.1300.30">
    <property type="entry name" value="GSPII I/J protein-like"/>
    <property type="match status" value="1"/>
</dbReference>
<dbReference type="Pfam" id="PF02501">
    <property type="entry name" value="T2SSI"/>
    <property type="match status" value="1"/>
</dbReference>
<evidence type="ECO:0000256" key="7">
    <source>
        <dbReference type="ARBA" id="ARBA00022989"/>
    </source>
</evidence>
<comment type="similarity">
    <text evidence="2 9">Belongs to the GSP I family.</text>
</comment>
<dbReference type="InterPro" id="IPR003413">
    <property type="entry name" value="T2SS_GspI_C"/>
</dbReference>
<dbReference type="Pfam" id="PF07963">
    <property type="entry name" value="N_methyl"/>
    <property type="match status" value="1"/>
</dbReference>